<dbReference type="RefSeq" id="WP_340238532.1">
    <property type="nucleotide sequence ID" value="NZ_JBBEWC010000010.1"/>
</dbReference>
<evidence type="ECO:0000313" key="3">
    <source>
        <dbReference type="Proteomes" id="UP001597510"/>
    </source>
</evidence>
<evidence type="ECO:0000256" key="1">
    <source>
        <dbReference type="SAM" id="SignalP"/>
    </source>
</evidence>
<dbReference type="EMBL" id="JBHULC010000039">
    <property type="protein sequence ID" value="MFD2524093.1"/>
    <property type="molecule type" value="Genomic_DNA"/>
</dbReference>
<feature type="signal peptide" evidence="1">
    <location>
        <begin position="1"/>
        <end position="22"/>
    </location>
</feature>
<organism evidence="2 3">
    <name type="scientific">Emticicia soli</name>
    <dbReference type="NCBI Taxonomy" id="2027878"/>
    <lineage>
        <taxon>Bacteria</taxon>
        <taxon>Pseudomonadati</taxon>
        <taxon>Bacteroidota</taxon>
        <taxon>Cytophagia</taxon>
        <taxon>Cytophagales</taxon>
        <taxon>Leadbetterellaceae</taxon>
        <taxon>Emticicia</taxon>
    </lineage>
</organism>
<comment type="caution">
    <text evidence="2">The sequence shown here is derived from an EMBL/GenBank/DDBJ whole genome shotgun (WGS) entry which is preliminary data.</text>
</comment>
<keyword evidence="3" id="KW-1185">Reference proteome</keyword>
<reference evidence="3" key="1">
    <citation type="journal article" date="2019" name="Int. J. Syst. Evol. Microbiol.">
        <title>The Global Catalogue of Microorganisms (GCM) 10K type strain sequencing project: providing services to taxonomists for standard genome sequencing and annotation.</title>
        <authorList>
            <consortium name="The Broad Institute Genomics Platform"/>
            <consortium name="The Broad Institute Genome Sequencing Center for Infectious Disease"/>
            <person name="Wu L."/>
            <person name="Ma J."/>
        </authorList>
    </citation>
    <scope>NUCLEOTIDE SEQUENCE [LARGE SCALE GENOMIC DNA]</scope>
    <source>
        <strain evidence="3">KCTC 52344</strain>
    </source>
</reference>
<proteinExistence type="predicted"/>
<keyword evidence="1" id="KW-0732">Signal</keyword>
<accession>A0ABW5JE51</accession>
<dbReference type="Proteomes" id="UP001597510">
    <property type="component" value="Unassembled WGS sequence"/>
</dbReference>
<name>A0ABW5JE51_9BACT</name>
<feature type="chain" id="PRO_5046204867" evidence="1">
    <location>
        <begin position="23"/>
        <end position="256"/>
    </location>
</feature>
<protein>
    <submittedName>
        <fullName evidence="2">Uncharacterized protein</fullName>
    </submittedName>
</protein>
<gene>
    <name evidence="2" type="ORF">ACFSR2_24540</name>
</gene>
<evidence type="ECO:0000313" key="2">
    <source>
        <dbReference type="EMBL" id="MFD2524093.1"/>
    </source>
</evidence>
<sequence>MKNKVYVLVFTAAWLLTQNAIAQTLKDELTPVIKDSLKLTNIAFSVSEGSYTIAPLSSGKPHFVGGKLSLGTSSVSKKIYVLDDTRNYDPEGNANVFSIFQNLNPGGYATQEYISGYSGGKLEIGFASSEYGTGYLNSVYANRGTIISRNSSGLILRSTPGYGTYDGITFQTGYAGYDGITPERMRIDAYGNVGIGTTYPVSKLHLSNGNVQLDNGDIFVRDFNRGIILKSPGSNCWRITISDWGDFVKTYVPCPN</sequence>